<accession>A0A1C5J978</accession>
<dbReference type="SUPFAM" id="SSF140453">
    <property type="entry name" value="EsxAB dimer-like"/>
    <property type="match status" value="1"/>
</dbReference>
<dbReference type="ESTHER" id="9actn-a0a1c5j978">
    <property type="family name" value="Duf_1023"/>
</dbReference>
<keyword evidence="4" id="KW-1185">Reference proteome</keyword>
<gene>
    <name evidence="3" type="ORF">GA0070213_109229</name>
</gene>
<dbReference type="AlphaFoldDB" id="A0A1C5J978"/>
<evidence type="ECO:0000313" key="3">
    <source>
        <dbReference type="EMBL" id="SCG67132.1"/>
    </source>
</evidence>
<dbReference type="InterPro" id="IPR036689">
    <property type="entry name" value="ESAT-6-like_sf"/>
</dbReference>
<dbReference type="EMBL" id="FMDM01000009">
    <property type="protein sequence ID" value="SCG67132.1"/>
    <property type="molecule type" value="Genomic_DNA"/>
</dbReference>
<protein>
    <submittedName>
        <fullName evidence="3">Alpha/beta hydrolase</fullName>
    </submittedName>
</protein>
<reference evidence="4" key="1">
    <citation type="submission" date="2016-06" db="EMBL/GenBank/DDBJ databases">
        <authorList>
            <person name="Varghese N."/>
            <person name="Submissions Spin"/>
        </authorList>
    </citation>
    <scope>NUCLEOTIDE SEQUENCE [LARGE SCALE GENOMIC DNA]</scope>
    <source>
        <strain evidence="4">DSM 45647</strain>
    </source>
</reference>
<dbReference type="Pfam" id="PF06259">
    <property type="entry name" value="Abhydrolase_8"/>
    <property type="match status" value="1"/>
</dbReference>
<feature type="domain" description="DUF1023" evidence="2">
    <location>
        <begin position="358"/>
        <end position="525"/>
    </location>
</feature>
<proteinExistence type="predicted"/>
<dbReference type="RefSeq" id="WP_281182306.1">
    <property type="nucleotide sequence ID" value="NZ_FMDM01000009.1"/>
</dbReference>
<sequence length="600" mass="61693">MSGHDARTVATGPTAGGHAARVGPTTPVPTGGARSRTPDPDGGARSRPATEVGPTTPDPAGDARSRATTAGTVGYAQLWRADPGAWLAAGAAWRGLAGPVRGRAAGLAAHAGVLRPGWAGSASAAAQRRIGELRTTLTDVLPVLFEVDQALAEFAARMSVAKARLGAEVARAESGGLAVDRTGAVRADPTRPSDRVGPAVVGARAGIHGALALAGAADREAAGRLDALATAAVTGWVSVPPARRPGPGAGPAEVSRWWAGLSPAERRWLVGREPGRIGRLDGVPAGARDQANRVLLTDRREEFLARRRALLRPLPAGPLEVTRRARLARVEAALGGLDGLGERLATPGAPRAYLLGFDPAGDGRAVLALGNPDRAGAVLTYVPGMTTDLADAPAELGRAARVLERCAAVGPGEETAAVLWLDYDAPDFLPEASSARQAEDAGPALHRFQEGLRATHEGPPARQTVLGHSYGSLVVGAAARDHGLAADALVFVGSPGVGVDHAAELRMPAGRVWASTAPDDVIRLVREPDELARRAVLAGTPLGPVLAVLDPHAERLWFGADPSAPGFGGRRFPSARHGHTGYWDPDNPALDGMARIVLGR</sequence>
<organism evidence="3 4">
    <name type="scientific">Micromonospora humi</name>
    <dbReference type="NCBI Taxonomy" id="745366"/>
    <lineage>
        <taxon>Bacteria</taxon>
        <taxon>Bacillati</taxon>
        <taxon>Actinomycetota</taxon>
        <taxon>Actinomycetes</taxon>
        <taxon>Micromonosporales</taxon>
        <taxon>Micromonosporaceae</taxon>
        <taxon>Micromonospora</taxon>
    </lineage>
</organism>
<feature type="region of interest" description="Disordered" evidence="1">
    <location>
        <begin position="1"/>
        <end position="66"/>
    </location>
</feature>
<evidence type="ECO:0000259" key="2">
    <source>
        <dbReference type="Pfam" id="PF06259"/>
    </source>
</evidence>
<dbReference type="InterPro" id="IPR029058">
    <property type="entry name" value="AB_hydrolase_fold"/>
</dbReference>
<evidence type="ECO:0000313" key="4">
    <source>
        <dbReference type="Proteomes" id="UP000199360"/>
    </source>
</evidence>
<dbReference type="GO" id="GO:0016787">
    <property type="term" value="F:hydrolase activity"/>
    <property type="evidence" value="ECO:0007669"/>
    <property type="project" value="UniProtKB-KW"/>
</dbReference>
<keyword evidence="3" id="KW-0378">Hydrolase</keyword>
<dbReference type="Proteomes" id="UP000199360">
    <property type="component" value="Unassembled WGS sequence"/>
</dbReference>
<evidence type="ECO:0000256" key="1">
    <source>
        <dbReference type="SAM" id="MobiDB-lite"/>
    </source>
</evidence>
<dbReference type="InterPro" id="IPR010427">
    <property type="entry name" value="DUF1023"/>
</dbReference>
<dbReference type="SUPFAM" id="SSF53474">
    <property type="entry name" value="alpha/beta-Hydrolases"/>
    <property type="match status" value="1"/>
</dbReference>
<name>A0A1C5J978_9ACTN</name>
<dbReference type="STRING" id="745366.GA0070213_109229"/>